<dbReference type="EMBL" id="MWPQ01000039">
    <property type="protein sequence ID" value="OPH83117.1"/>
    <property type="molecule type" value="Genomic_DNA"/>
</dbReference>
<dbReference type="STRING" id="29421.B2M20_09045"/>
<comment type="caution">
    <text evidence="1">The sequence shown here is derived from an EMBL/GenBank/DDBJ whole genome shotgun (WGS) entry which is preliminary data.</text>
</comment>
<accession>A0A1V4HYS4</accession>
<sequence>MRIKQKRAIRRMRRRHQRAWLVLDSVEGRSKSECEVMDISHDGARLVIASGLTVPKRFGVALVPNSTPRECERVWRNGEMMGIRFTEPG</sequence>
<proteinExistence type="predicted"/>
<evidence type="ECO:0000313" key="2">
    <source>
        <dbReference type="Proteomes" id="UP000189940"/>
    </source>
</evidence>
<dbReference type="OrthoDB" id="8479831at2"/>
<protein>
    <recommendedName>
        <fullName evidence="3">PilZ domain-containing protein</fullName>
    </recommendedName>
</protein>
<keyword evidence="2" id="KW-1185">Reference proteome</keyword>
<dbReference type="Proteomes" id="UP000189940">
    <property type="component" value="Unassembled WGS sequence"/>
</dbReference>
<organism evidence="1 2">
    <name type="scientific">Nitrobacter vulgaris</name>
    <dbReference type="NCBI Taxonomy" id="29421"/>
    <lineage>
        <taxon>Bacteria</taxon>
        <taxon>Pseudomonadati</taxon>
        <taxon>Pseudomonadota</taxon>
        <taxon>Alphaproteobacteria</taxon>
        <taxon>Hyphomicrobiales</taxon>
        <taxon>Nitrobacteraceae</taxon>
        <taxon>Nitrobacter</taxon>
    </lineage>
</organism>
<dbReference type="AlphaFoldDB" id="A0A1V4HYS4"/>
<dbReference type="SUPFAM" id="SSF141371">
    <property type="entry name" value="PilZ domain-like"/>
    <property type="match status" value="1"/>
</dbReference>
<name>A0A1V4HYS4_NITVU</name>
<evidence type="ECO:0000313" key="1">
    <source>
        <dbReference type="EMBL" id="OPH83117.1"/>
    </source>
</evidence>
<evidence type="ECO:0008006" key="3">
    <source>
        <dbReference type="Google" id="ProtNLM"/>
    </source>
</evidence>
<reference evidence="1 2" key="1">
    <citation type="submission" date="2017-02" db="EMBL/GenBank/DDBJ databases">
        <title>Genome sequence of the nitrite-oxidizing bacterium Nitrobacter vulgaris strain Ab1.</title>
        <authorList>
            <person name="Mellbye B.L."/>
            <person name="Davis E.W."/>
            <person name="Spieck E."/>
            <person name="Chang J.H."/>
            <person name="Bottomley P.J."/>
            <person name="Sayavedra-Soto L.A."/>
        </authorList>
    </citation>
    <scope>NUCLEOTIDE SEQUENCE [LARGE SCALE GENOMIC DNA]</scope>
    <source>
        <strain evidence="1 2">Ab1</strain>
    </source>
</reference>
<gene>
    <name evidence="1" type="ORF">B2M20_09045</name>
</gene>